<dbReference type="Pfam" id="PF00248">
    <property type="entry name" value="Aldo_ket_red"/>
    <property type="match status" value="1"/>
</dbReference>
<evidence type="ECO:0000313" key="9">
    <source>
        <dbReference type="Proteomes" id="UP000093712"/>
    </source>
</evidence>
<dbReference type="PROSITE" id="PS00062">
    <property type="entry name" value="ALDOKETO_REDUCTASE_2"/>
    <property type="match status" value="1"/>
</dbReference>
<evidence type="ECO:0000256" key="4">
    <source>
        <dbReference type="PIRSR" id="PIRSR000097-1"/>
    </source>
</evidence>
<evidence type="ECO:0000256" key="1">
    <source>
        <dbReference type="ARBA" id="ARBA00007905"/>
    </source>
</evidence>
<evidence type="ECO:0000256" key="6">
    <source>
        <dbReference type="PIRSR" id="PIRSR000097-3"/>
    </source>
</evidence>
<reference evidence="8 9" key="1">
    <citation type="submission" date="2016-06" db="EMBL/GenBank/DDBJ databases">
        <authorList>
            <person name="Sutton G."/>
            <person name="Brinkac L."/>
            <person name="Sanka R."/>
            <person name="Adams M."/>
            <person name="Lau E."/>
            <person name="Garcia-Basteiro A."/>
            <person name="Lopez-Varela E."/>
            <person name="Palencia S."/>
        </authorList>
    </citation>
    <scope>NUCLEOTIDE SEQUENCE [LARGE SCALE GENOMIC DNA]</scope>
    <source>
        <strain evidence="8 9">1211594.5</strain>
    </source>
</reference>
<evidence type="ECO:0000256" key="2">
    <source>
        <dbReference type="ARBA" id="ARBA00022857"/>
    </source>
</evidence>
<name>A0AA91EVP9_9MYCO</name>
<dbReference type="RefSeq" id="WP_065041773.1">
    <property type="nucleotide sequence ID" value="NZ_LZME01000128.1"/>
</dbReference>
<evidence type="ECO:0000256" key="5">
    <source>
        <dbReference type="PIRSR" id="PIRSR000097-2"/>
    </source>
</evidence>
<dbReference type="Proteomes" id="UP000093712">
    <property type="component" value="Unassembled WGS sequence"/>
</dbReference>
<keyword evidence="3" id="KW-0560">Oxidoreductase</keyword>
<feature type="binding site" evidence="5">
    <location>
        <position position="122"/>
    </location>
    <ligand>
        <name>substrate</name>
    </ligand>
</feature>
<feature type="site" description="Lowers pKa of active site Tyr" evidence="6">
    <location>
        <position position="89"/>
    </location>
</feature>
<dbReference type="AlphaFoldDB" id="A0AA91EVP9"/>
<dbReference type="PRINTS" id="PR00069">
    <property type="entry name" value="ALDKETRDTASE"/>
</dbReference>
<dbReference type="InterPro" id="IPR020471">
    <property type="entry name" value="AKR"/>
</dbReference>
<dbReference type="PIRSF" id="PIRSF000097">
    <property type="entry name" value="AKR"/>
    <property type="match status" value="1"/>
</dbReference>
<evidence type="ECO:0000259" key="7">
    <source>
        <dbReference type="Pfam" id="PF00248"/>
    </source>
</evidence>
<comment type="caution">
    <text evidence="8">The sequence shown here is derived from an EMBL/GenBank/DDBJ whole genome shotgun (WGS) entry which is preliminary data.</text>
</comment>
<comment type="similarity">
    <text evidence="1">Belongs to the aldo/keto reductase family.</text>
</comment>
<dbReference type="InterPro" id="IPR036812">
    <property type="entry name" value="NAD(P)_OxRdtase_dom_sf"/>
</dbReference>
<dbReference type="Gene3D" id="3.20.20.100">
    <property type="entry name" value="NADP-dependent oxidoreductase domain"/>
    <property type="match status" value="1"/>
</dbReference>
<keyword evidence="2" id="KW-0521">NADP</keyword>
<gene>
    <name evidence="8" type="primary">dkgA</name>
    <name evidence="8" type="ORF">A5649_09515</name>
</gene>
<organism evidence="8 9">
    <name type="scientific">Mycolicibacter heraklionensis</name>
    <dbReference type="NCBI Taxonomy" id="512402"/>
    <lineage>
        <taxon>Bacteria</taxon>
        <taxon>Bacillati</taxon>
        <taxon>Actinomycetota</taxon>
        <taxon>Actinomycetes</taxon>
        <taxon>Mycobacteriales</taxon>
        <taxon>Mycobacteriaceae</taxon>
        <taxon>Mycolicibacter</taxon>
    </lineage>
</organism>
<sequence>MTISFELESAAATSMSIPQVALNDEVAMPVLGLGVAKLSDEQTEASVLAALESGCRLIDTAASYGNEAVVGRAIEASGVPRSELFVSTKLGTSNQGYSAAKKACERSLEQLGLDYIDMYLIHWPAPQLGKYVESFQAMIEARDAGLVQSVGVCNFTEEHLTEVIDETGVTPAINQIELHPRLNQAELRDVNANRDIVTQSYSPLGVGRLLDDPAVTALASAHGRTPAQILIRWNLQCGNAVVSRSGNPERVAANLDVFEFELSEADMATLDGLHDGTRVLHDPMTFLGT</sequence>
<protein>
    <submittedName>
        <fullName evidence="8">2,5-didehydrogluconate reductase A</fullName>
    </submittedName>
</protein>
<evidence type="ECO:0000256" key="3">
    <source>
        <dbReference type="ARBA" id="ARBA00023002"/>
    </source>
</evidence>
<proteinExistence type="inferred from homology"/>
<dbReference type="PANTHER" id="PTHR43827">
    <property type="entry name" value="2,5-DIKETO-D-GLUCONIC ACID REDUCTASE"/>
    <property type="match status" value="1"/>
</dbReference>
<dbReference type="SUPFAM" id="SSF51430">
    <property type="entry name" value="NAD(P)-linked oxidoreductase"/>
    <property type="match status" value="1"/>
</dbReference>
<feature type="domain" description="NADP-dependent oxidoreductase" evidence="7">
    <location>
        <begin position="36"/>
        <end position="273"/>
    </location>
</feature>
<evidence type="ECO:0000313" key="8">
    <source>
        <dbReference type="EMBL" id="OBK82311.1"/>
    </source>
</evidence>
<dbReference type="EMBL" id="LZME01000128">
    <property type="protein sequence ID" value="OBK82311.1"/>
    <property type="molecule type" value="Genomic_DNA"/>
</dbReference>
<dbReference type="FunFam" id="3.20.20.100:FF:000015">
    <property type="entry name" value="Oxidoreductase, aldo/keto reductase family"/>
    <property type="match status" value="1"/>
</dbReference>
<dbReference type="InterPro" id="IPR023210">
    <property type="entry name" value="NADP_OxRdtase_dom"/>
</dbReference>
<dbReference type="GO" id="GO:0016616">
    <property type="term" value="F:oxidoreductase activity, acting on the CH-OH group of donors, NAD or NADP as acceptor"/>
    <property type="evidence" value="ECO:0007669"/>
    <property type="project" value="UniProtKB-ARBA"/>
</dbReference>
<dbReference type="PANTHER" id="PTHR43827:SF3">
    <property type="entry name" value="NADP-DEPENDENT OXIDOREDUCTASE DOMAIN-CONTAINING PROTEIN"/>
    <property type="match status" value="1"/>
</dbReference>
<dbReference type="InterPro" id="IPR018170">
    <property type="entry name" value="Aldo/ket_reductase_CS"/>
</dbReference>
<feature type="active site" description="Proton donor" evidence="4">
    <location>
        <position position="64"/>
    </location>
</feature>
<accession>A0AA91EVP9</accession>